<dbReference type="InterPro" id="IPR000326">
    <property type="entry name" value="PAP2/HPO"/>
</dbReference>
<evidence type="ECO:0000259" key="5">
    <source>
        <dbReference type="Pfam" id="PF01569"/>
    </source>
</evidence>
<dbReference type="Pfam" id="PF12951">
    <property type="entry name" value="PATR"/>
    <property type="match status" value="1"/>
</dbReference>
<dbReference type="InterPro" id="IPR013425">
    <property type="entry name" value="Autotrns_rpt"/>
</dbReference>
<reference evidence="6 7" key="1">
    <citation type="journal article" date="2022" name="Evol. Bioinform. Online">
        <title>Draft Genome Sequence of Oceanobacillus jordanicus Strain GSFE11, a Halotolerant Plant Growth-Promoting Bacterial Endophyte Isolated From the Jordan Valley.</title>
        <authorList>
            <person name="Alhindi T."/>
            <person name="Albdaiwi R."/>
        </authorList>
    </citation>
    <scope>NUCLEOTIDE SEQUENCE [LARGE SCALE GENOMIC DNA]</scope>
    <source>
        <strain evidence="6 7">GSFE11</strain>
    </source>
</reference>
<keyword evidence="3" id="KW-0812">Transmembrane</keyword>
<dbReference type="NCBIfam" id="TIGR02601">
    <property type="entry name" value="autotrns_rpt"/>
    <property type="match status" value="1"/>
</dbReference>
<evidence type="ECO:0000313" key="6">
    <source>
        <dbReference type="EMBL" id="MCG3420895.1"/>
    </source>
</evidence>
<keyword evidence="7" id="KW-1185">Reference proteome</keyword>
<keyword evidence="3" id="KW-0472">Membrane</keyword>
<evidence type="ECO:0000313" key="7">
    <source>
        <dbReference type="Proteomes" id="UP001199631"/>
    </source>
</evidence>
<feature type="compositionally biased region" description="Polar residues" evidence="2">
    <location>
        <begin position="31"/>
        <end position="49"/>
    </location>
</feature>
<feature type="region of interest" description="Disordered" evidence="2">
    <location>
        <begin position="721"/>
        <end position="771"/>
    </location>
</feature>
<dbReference type="SUPFAM" id="SSF51126">
    <property type="entry name" value="Pectin lyase-like"/>
    <property type="match status" value="1"/>
</dbReference>
<name>A0AAW5B8Y6_9BACI</name>
<accession>A0AAW5B8Y6</accession>
<feature type="region of interest" description="Disordered" evidence="2">
    <location>
        <begin position="31"/>
        <end position="68"/>
    </location>
</feature>
<feature type="transmembrane region" description="Helical" evidence="3">
    <location>
        <begin position="974"/>
        <end position="994"/>
    </location>
</feature>
<feature type="domain" description="Phosphatidic acid phosphatase type 2/haloperoxidase" evidence="5">
    <location>
        <begin position="255"/>
        <end position="411"/>
    </location>
</feature>
<dbReference type="EMBL" id="JAIFZM010000019">
    <property type="protein sequence ID" value="MCG3420895.1"/>
    <property type="molecule type" value="Genomic_DNA"/>
</dbReference>
<dbReference type="Gene3D" id="1.20.144.10">
    <property type="entry name" value="Phosphatidic acid phosphatase type 2/haloperoxidase"/>
    <property type="match status" value="1"/>
</dbReference>
<keyword evidence="1 4" id="KW-0732">Signal</keyword>
<keyword evidence="3" id="KW-1133">Transmembrane helix</keyword>
<feature type="signal peptide" evidence="4">
    <location>
        <begin position="1"/>
        <end position="27"/>
    </location>
</feature>
<dbReference type="Pfam" id="PF01569">
    <property type="entry name" value="PAP2"/>
    <property type="match status" value="1"/>
</dbReference>
<gene>
    <name evidence="6" type="ORF">K3T81_17250</name>
</gene>
<dbReference type="SUPFAM" id="SSF48317">
    <property type="entry name" value="Acid phosphatase/Vanadium-dependent haloperoxidase"/>
    <property type="match status" value="1"/>
</dbReference>
<dbReference type="RefSeq" id="WP_238021185.1">
    <property type="nucleotide sequence ID" value="NZ_JAIFZM010000019.1"/>
</dbReference>
<feature type="chain" id="PRO_5043856987" evidence="4">
    <location>
        <begin position="28"/>
        <end position="999"/>
    </location>
</feature>
<evidence type="ECO:0000256" key="3">
    <source>
        <dbReference type="SAM" id="Phobius"/>
    </source>
</evidence>
<feature type="compositionally biased region" description="Acidic residues" evidence="2">
    <location>
        <begin position="747"/>
        <end position="757"/>
    </location>
</feature>
<evidence type="ECO:0000256" key="4">
    <source>
        <dbReference type="SAM" id="SignalP"/>
    </source>
</evidence>
<evidence type="ECO:0000256" key="1">
    <source>
        <dbReference type="ARBA" id="ARBA00022729"/>
    </source>
</evidence>
<feature type="region of interest" description="Disordered" evidence="2">
    <location>
        <begin position="941"/>
        <end position="966"/>
    </location>
</feature>
<dbReference type="AlphaFoldDB" id="A0AAW5B8Y6"/>
<dbReference type="InterPro" id="IPR011050">
    <property type="entry name" value="Pectin_lyase_fold/virulence"/>
</dbReference>
<sequence>MKFMKKASIILLLAMLIMTNFELPVQAASQYSDKPSKPQGTTENVNTDPPNVEQPLPAVDNGGNANDSQLKNIAATNPFISILDGFDQVWSMNQSDWRDGTALTIPGANGEVANYGDGPTVYFDGYKNDKTKVVADKNTYANVEIRDPETWKANIKYVEDVTKNRTDEEALAAYYDDQRDKIYSMMEAYGPLANTYVDIVNPTTSVVRSTEDMNKILEETTVEDQSQGMGQWEGTELSDALDLVHLIRFRNPSSSNPSKYFYSSPRPYRMNSNGEVIEVVDENGLPEWETIGSGDKVVEELPSGGKKETGERHYQQYETNVEIIPALEYVKRIAEDGRGKDGAFPSGHTSASYLSTFGFAYATPERYAEFLTRAAQMGENRIVTGMHSPLDIIGGRIQSTAMTAYAYNLSGNQEVLDKAYNNAGEVFGKLAASKEMSLYEYAHTVTEDYTFESAYDEQKWEDHEANKAFYREKLTYGLPQTGVKGLAPVVPKGAEVLLETRQPYLTDEQRREVLYTTEIESGYPVIDESNGWGRIDLVTASDGYGAFLSNVTVDMDASKGRFNAQDWWRNDITGSGMLTKQGTGTLTLTGNNSYTGGTLLQEGALEATSATAFGEGDLYVENGAVLVNVEEPLNLNGNLTMEAGSLDIAMNKDQTQLNVDGVVYLDGGDLNLDLSNYEIDKAANITIMTADKVEGKFNNVTADDYEVNVTYDNNNVVAHINAVGTSDPGTPDPEDPEDHEDPKDPVDPEDPEDSQDLEAEKRPRVTVTPDVINGEATIETASLHQLADQGELWIDLLEHNDSVNLAFTSDQIKWLKEHQITIIIQLKNVSLQLAASNFTNVSEAATIQLQRLADIDQALSVVYDFEIKQGEKQLNTFDEKVTLTFSVNSDKVNDKDEVQLFYLNPELEEWEAIGGEWQDGKVMAQTDHFSTYTVFEQEAIEQQPSTDDGQKEQDVQGGKEGQEGQKLPETATTIYQYLLAGFLLLLSGVFFLFMRKGKA</sequence>
<organism evidence="6 7">
    <name type="scientific">Oceanobacillus jordanicus</name>
    <dbReference type="NCBI Taxonomy" id="2867266"/>
    <lineage>
        <taxon>Bacteria</taxon>
        <taxon>Bacillati</taxon>
        <taxon>Bacillota</taxon>
        <taxon>Bacilli</taxon>
        <taxon>Bacillales</taxon>
        <taxon>Bacillaceae</taxon>
        <taxon>Oceanobacillus</taxon>
    </lineage>
</organism>
<evidence type="ECO:0000256" key="2">
    <source>
        <dbReference type="SAM" id="MobiDB-lite"/>
    </source>
</evidence>
<dbReference type="InterPro" id="IPR036938">
    <property type="entry name" value="PAP2/HPO_sf"/>
</dbReference>
<dbReference type="NCBIfam" id="TIGR01167">
    <property type="entry name" value="LPXTG_anchor"/>
    <property type="match status" value="1"/>
</dbReference>
<proteinExistence type="predicted"/>
<protein>
    <submittedName>
        <fullName evidence="6">Phosphatase PAP2 family protein</fullName>
    </submittedName>
</protein>
<dbReference type="Proteomes" id="UP001199631">
    <property type="component" value="Unassembled WGS sequence"/>
</dbReference>
<comment type="caution">
    <text evidence="6">The sequence shown here is derived from an EMBL/GenBank/DDBJ whole genome shotgun (WGS) entry which is preliminary data.</text>
</comment>